<organism evidence="2">
    <name type="scientific">Nymphaea colorata</name>
    <name type="common">pocket water lily</name>
    <dbReference type="NCBI Taxonomy" id="210225"/>
    <lineage>
        <taxon>Eukaryota</taxon>
        <taxon>Viridiplantae</taxon>
        <taxon>Streptophyta</taxon>
        <taxon>Embryophyta</taxon>
        <taxon>Tracheophyta</taxon>
        <taxon>Spermatophyta</taxon>
        <taxon>Magnoliopsida</taxon>
        <taxon>Nymphaeales</taxon>
        <taxon>Nymphaeaceae</taxon>
        <taxon>Nymphaea</taxon>
    </lineage>
</organism>
<dbReference type="Gramene" id="NC1G0193220.1">
    <property type="protein sequence ID" value="NC1G0193220.1:cds"/>
    <property type="gene ID" value="NC1G0193220"/>
</dbReference>
<protein>
    <submittedName>
        <fullName evidence="2">Uncharacterized protein</fullName>
    </submittedName>
</protein>
<reference evidence="2" key="1">
    <citation type="submission" date="2019-09" db="EMBL/GenBank/DDBJ databases">
        <authorList>
            <person name="Zhang L."/>
        </authorList>
    </citation>
    <scope>NUCLEOTIDE SEQUENCE</scope>
</reference>
<name>A0A5K0V2D3_9MAGN</name>
<evidence type="ECO:0000256" key="1">
    <source>
        <dbReference type="SAM" id="MobiDB-lite"/>
    </source>
</evidence>
<dbReference type="EMBL" id="LR721774">
    <property type="protein sequence ID" value="VVV34959.1"/>
    <property type="molecule type" value="Genomic_DNA"/>
</dbReference>
<evidence type="ECO:0000313" key="2">
    <source>
        <dbReference type="EMBL" id="VVV34959.1"/>
    </source>
</evidence>
<dbReference type="AlphaFoldDB" id="A0A5K0V2D3"/>
<accession>A0A5K0V2D3</accession>
<feature type="region of interest" description="Disordered" evidence="1">
    <location>
        <begin position="45"/>
        <end position="66"/>
    </location>
</feature>
<sequence>MVKGERGFRYLHKADDGASGVGEVLDGGDDVGGVEERLGVSCKEHVGAHKGDGGSGDEPRHGCPHHEIAEKGLKGACEEHHPRPAWSGGGVEEAGKDTDVGANVLEEADGVEGGLVVALRPLEGGGIDAKGVG</sequence>
<gene>
    <name evidence="2" type="ORF">NYM_LOCUS3280</name>
</gene>
<proteinExistence type="predicted"/>